<organism evidence="3 4">
    <name type="scientific">Hibiscus sabdariffa</name>
    <name type="common">roselle</name>
    <dbReference type="NCBI Taxonomy" id="183260"/>
    <lineage>
        <taxon>Eukaryota</taxon>
        <taxon>Viridiplantae</taxon>
        <taxon>Streptophyta</taxon>
        <taxon>Embryophyta</taxon>
        <taxon>Tracheophyta</taxon>
        <taxon>Spermatophyta</taxon>
        <taxon>Magnoliopsida</taxon>
        <taxon>eudicotyledons</taxon>
        <taxon>Gunneridae</taxon>
        <taxon>Pentapetalae</taxon>
        <taxon>rosids</taxon>
        <taxon>malvids</taxon>
        <taxon>Malvales</taxon>
        <taxon>Malvaceae</taxon>
        <taxon>Malvoideae</taxon>
        <taxon>Hibiscus</taxon>
    </lineage>
</organism>
<dbReference type="Pfam" id="PF13966">
    <property type="entry name" value="zf-RVT"/>
    <property type="match status" value="1"/>
</dbReference>
<dbReference type="InterPro" id="IPR036397">
    <property type="entry name" value="RNaseH_sf"/>
</dbReference>
<dbReference type="InterPro" id="IPR012337">
    <property type="entry name" value="RNaseH-like_sf"/>
</dbReference>
<evidence type="ECO:0000313" key="4">
    <source>
        <dbReference type="Proteomes" id="UP001396334"/>
    </source>
</evidence>
<evidence type="ECO:0000259" key="1">
    <source>
        <dbReference type="Pfam" id="PF13456"/>
    </source>
</evidence>
<accession>A0ABR2P0M0</accession>
<feature type="domain" description="RNase H type-1" evidence="1">
    <location>
        <begin position="227"/>
        <end position="348"/>
    </location>
</feature>
<dbReference type="InterPro" id="IPR052929">
    <property type="entry name" value="RNase_H-like_EbsB-rel"/>
</dbReference>
<evidence type="ECO:0008006" key="5">
    <source>
        <dbReference type="Google" id="ProtNLM"/>
    </source>
</evidence>
<dbReference type="PANTHER" id="PTHR47074">
    <property type="entry name" value="BNAC02G40300D PROTEIN"/>
    <property type="match status" value="1"/>
</dbReference>
<dbReference type="Gene3D" id="3.30.420.10">
    <property type="entry name" value="Ribonuclease H-like superfamily/Ribonuclease H"/>
    <property type="match status" value="1"/>
</dbReference>
<dbReference type="InterPro" id="IPR002156">
    <property type="entry name" value="RNaseH_domain"/>
</dbReference>
<dbReference type="CDD" id="cd06222">
    <property type="entry name" value="RNase_H_like"/>
    <property type="match status" value="1"/>
</dbReference>
<keyword evidence="4" id="KW-1185">Reference proteome</keyword>
<reference evidence="3 4" key="1">
    <citation type="journal article" date="2024" name="G3 (Bethesda)">
        <title>Genome assembly of Hibiscus sabdariffa L. provides insights into metabolisms of medicinal natural products.</title>
        <authorList>
            <person name="Kim T."/>
        </authorList>
    </citation>
    <scope>NUCLEOTIDE SEQUENCE [LARGE SCALE GENOMIC DNA]</scope>
    <source>
        <strain evidence="3">TK-2024</strain>
        <tissue evidence="3">Old leaves</tissue>
    </source>
</reference>
<evidence type="ECO:0000313" key="3">
    <source>
        <dbReference type="EMBL" id="KAK8982015.1"/>
    </source>
</evidence>
<dbReference type="PANTHER" id="PTHR47074:SF61">
    <property type="entry name" value="RNASE H TYPE-1 DOMAIN-CONTAINING PROTEIN"/>
    <property type="match status" value="1"/>
</dbReference>
<dbReference type="Proteomes" id="UP001396334">
    <property type="component" value="Unassembled WGS sequence"/>
</dbReference>
<feature type="domain" description="Reverse transcriptase zinc-binding" evidence="2">
    <location>
        <begin position="45"/>
        <end position="124"/>
    </location>
</feature>
<name>A0ABR2P0M0_9ROSI</name>
<dbReference type="EMBL" id="JBBPBN010000086">
    <property type="protein sequence ID" value="KAK8982015.1"/>
    <property type="molecule type" value="Genomic_DNA"/>
</dbReference>
<sequence length="376" mass="41973">MADRIRCIPLSRTKPPDELVWRCDNTGSYTPKSGYKLLMEMTIDQHISDLWTRSSLFFSFFRALWGLSMPAKCKIFNWRLMHNYIPAYANLQQRTLQVRNTCPLCENAADTTSHFMFSCPSTMQILASVGLPPAPAIHNSEFRESFATWFLQGDSRCQLLTAVTYWAIWYARNKLVHEGSACSLTRSSTFIQAFICELDTLVALSKPSPVSHVVKWSPPAGNSIKINFDASFNSTARTSISGVIARDSQGFILAAGTFPHTGIADAFTAEAVACERAVVFAQDLGFRSIIIEGDSLSVFKKVTSANFDKSVISPIIRDILSLRDLFQSVTFSFVGRQGNEVAHMLAKLGIRHTEVRIWVEEAPSSVELLALRERPP</sequence>
<comment type="caution">
    <text evidence="3">The sequence shown here is derived from an EMBL/GenBank/DDBJ whole genome shotgun (WGS) entry which is preliminary data.</text>
</comment>
<dbReference type="Pfam" id="PF13456">
    <property type="entry name" value="RVT_3"/>
    <property type="match status" value="1"/>
</dbReference>
<dbReference type="SUPFAM" id="SSF53098">
    <property type="entry name" value="Ribonuclease H-like"/>
    <property type="match status" value="1"/>
</dbReference>
<dbReference type="InterPro" id="IPR026960">
    <property type="entry name" value="RVT-Znf"/>
</dbReference>
<proteinExistence type="predicted"/>
<gene>
    <name evidence="3" type="ORF">V6N11_037198</name>
</gene>
<evidence type="ECO:0000259" key="2">
    <source>
        <dbReference type="Pfam" id="PF13966"/>
    </source>
</evidence>
<protein>
    <recommendedName>
        <fullName evidence="5">Reverse transcriptase</fullName>
    </recommendedName>
</protein>
<dbReference type="InterPro" id="IPR044730">
    <property type="entry name" value="RNase_H-like_dom_plant"/>
</dbReference>